<gene>
    <name evidence="2" type="ORF">NEOLEDRAFT_1137865</name>
</gene>
<evidence type="ECO:0000313" key="2">
    <source>
        <dbReference type="EMBL" id="KZT22608.1"/>
    </source>
</evidence>
<accession>A0A165QM44</accession>
<reference evidence="2 3" key="1">
    <citation type="journal article" date="2016" name="Mol. Biol. Evol.">
        <title>Comparative Genomics of Early-Diverging Mushroom-Forming Fungi Provides Insights into the Origins of Lignocellulose Decay Capabilities.</title>
        <authorList>
            <person name="Nagy L.G."/>
            <person name="Riley R."/>
            <person name="Tritt A."/>
            <person name="Adam C."/>
            <person name="Daum C."/>
            <person name="Floudas D."/>
            <person name="Sun H."/>
            <person name="Yadav J.S."/>
            <person name="Pangilinan J."/>
            <person name="Larsson K.H."/>
            <person name="Matsuura K."/>
            <person name="Barry K."/>
            <person name="Labutti K."/>
            <person name="Kuo R."/>
            <person name="Ohm R.A."/>
            <person name="Bhattacharya S.S."/>
            <person name="Shirouzu T."/>
            <person name="Yoshinaga Y."/>
            <person name="Martin F.M."/>
            <person name="Grigoriev I.V."/>
            <person name="Hibbett D.S."/>
        </authorList>
    </citation>
    <scope>NUCLEOTIDE SEQUENCE [LARGE SCALE GENOMIC DNA]</scope>
    <source>
        <strain evidence="2 3">HHB14362 ss-1</strain>
    </source>
</reference>
<evidence type="ECO:0000313" key="3">
    <source>
        <dbReference type="Proteomes" id="UP000076761"/>
    </source>
</evidence>
<dbReference type="InParanoid" id="A0A165QM44"/>
<sequence>RHRPLVLFSLLLLASSLSFYRSGYLGGINVNCERPTALDELSIGSSRSDEYLLTTNGKIAVTHRSGSTRRGIRY</sequence>
<keyword evidence="1" id="KW-0732">Signal</keyword>
<proteinExistence type="predicted"/>
<organism evidence="2 3">
    <name type="scientific">Neolentinus lepideus HHB14362 ss-1</name>
    <dbReference type="NCBI Taxonomy" id="1314782"/>
    <lineage>
        <taxon>Eukaryota</taxon>
        <taxon>Fungi</taxon>
        <taxon>Dikarya</taxon>
        <taxon>Basidiomycota</taxon>
        <taxon>Agaricomycotina</taxon>
        <taxon>Agaricomycetes</taxon>
        <taxon>Gloeophyllales</taxon>
        <taxon>Gloeophyllaceae</taxon>
        <taxon>Neolentinus</taxon>
    </lineage>
</organism>
<feature type="non-terminal residue" evidence="2">
    <location>
        <position position="1"/>
    </location>
</feature>
<protein>
    <submittedName>
        <fullName evidence="2">Uncharacterized protein</fullName>
    </submittedName>
</protein>
<dbReference type="EMBL" id="KV425594">
    <property type="protein sequence ID" value="KZT22608.1"/>
    <property type="molecule type" value="Genomic_DNA"/>
</dbReference>
<feature type="chain" id="PRO_5007865149" evidence="1">
    <location>
        <begin position="19"/>
        <end position="74"/>
    </location>
</feature>
<dbReference type="AlphaFoldDB" id="A0A165QM44"/>
<feature type="signal peptide" evidence="1">
    <location>
        <begin position="1"/>
        <end position="18"/>
    </location>
</feature>
<keyword evidence="3" id="KW-1185">Reference proteome</keyword>
<evidence type="ECO:0000256" key="1">
    <source>
        <dbReference type="SAM" id="SignalP"/>
    </source>
</evidence>
<dbReference type="Proteomes" id="UP000076761">
    <property type="component" value="Unassembled WGS sequence"/>
</dbReference>
<name>A0A165QM44_9AGAM</name>